<dbReference type="Proteomes" id="UP000824261">
    <property type="component" value="Unassembled WGS sequence"/>
</dbReference>
<dbReference type="PANTHER" id="PTHR30399:SF1">
    <property type="entry name" value="UTP PYROPHOSPHATASE"/>
    <property type="match status" value="1"/>
</dbReference>
<evidence type="ECO:0000259" key="1">
    <source>
        <dbReference type="Pfam" id="PF01863"/>
    </source>
</evidence>
<dbReference type="InterPro" id="IPR002725">
    <property type="entry name" value="YgjP-like_metallopeptidase"/>
</dbReference>
<dbReference type="AlphaFoldDB" id="A0A9D1A1K0"/>
<gene>
    <name evidence="2" type="ORF">IAA69_08400</name>
</gene>
<comment type="caution">
    <text evidence="2">The sequence shown here is derived from an EMBL/GenBank/DDBJ whole genome shotgun (WGS) entry which is preliminary data.</text>
</comment>
<dbReference type="InterPro" id="IPR053136">
    <property type="entry name" value="UTP_pyrophosphatase-like"/>
</dbReference>
<dbReference type="Gene3D" id="3.30.2010.10">
    <property type="entry name" value="Metalloproteases ('zincins'), catalytic domain"/>
    <property type="match status" value="1"/>
</dbReference>
<evidence type="ECO:0000313" key="2">
    <source>
        <dbReference type="EMBL" id="HIR02262.1"/>
    </source>
</evidence>
<name>A0A9D1A1K0_9ACTN</name>
<organism evidence="2 3">
    <name type="scientific">Candidatus Aveggerthella stercoripullorum</name>
    <dbReference type="NCBI Taxonomy" id="2840688"/>
    <lineage>
        <taxon>Bacteria</taxon>
        <taxon>Bacillati</taxon>
        <taxon>Actinomycetota</taxon>
        <taxon>Coriobacteriia</taxon>
        <taxon>Eggerthellales</taxon>
        <taxon>Eggerthellaceae</taxon>
        <taxon>Eggerthellaceae incertae sedis</taxon>
        <taxon>Candidatus Aveggerthella</taxon>
    </lineage>
</organism>
<feature type="domain" description="YgjP-like metallopeptidase" evidence="1">
    <location>
        <begin position="105"/>
        <end position="203"/>
    </location>
</feature>
<dbReference type="EMBL" id="DVGB01000102">
    <property type="protein sequence ID" value="HIR02262.1"/>
    <property type="molecule type" value="Genomic_DNA"/>
</dbReference>
<proteinExistence type="predicted"/>
<sequence length="204" mass="23263">MSRRALAARMRWKTPGHGATIGEPTILQVDGLDVELRFKNVQNVNVRVRDDGTVHASAPAWMSQADVERLIAAKADWLRERQARLADSPRGMIAQATPQEKKEWRAVVQAFVPVLVEQWAPRLGVEGRVTKLAYRDMTSRWGSCQPATGRVCINIRLAAYPPKCLEYVVVHELCHFLVRNHGPRFQALMTKFMPDWKERRALLE</sequence>
<evidence type="ECO:0000313" key="3">
    <source>
        <dbReference type="Proteomes" id="UP000824261"/>
    </source>
</evidence>
<accession>A0A9D1A1K0</accession>
<protein>
    <submittedName>
        <fullName evidence="2">M48 family metallopeptidase</fullName>
    </submittedName>
</protein>
<feature type="domain" description="YgjP-like metallopeptidase" evidence="1">
    <location>
        <begin position="43"/>
        <end position="88"/>
    </location>
</feature>
<dbReference type="Pfam" id="PF01863">
    <property type="entry name" value="YgjP-like"/>
    <property type="match status" value="2"/>
</dbReference>
<dbReference type="CDD" id="cd07344">
    <property type="entry name" value="M48_yhfN_like"/>
    <property type="match status" value="1"/>
</dbReference>
<reference evidence="2" key="2">
    <citation type="journal article" date="2021" name="PeerJ">
        <title>Extensive microbial diversity within the chicken gut microbiome revealed by metagenomics and culture.</title>
        <authorList>
            <person name="Gilroy R."/>
            <person name="Ravi A."/>
            <person name="Getino M."/>
            <person name="Pursley I."/>
            <person name="Horton D.L."/>
            <person name="Alikhan N.F."/>
            <person name="Baker D."/>
            <person name="Gharbi K."/>
            <person name="Hall N."/>
            <person name="Watson M."/>
            <person name="Adriaenssens E.M."/>
            <person name="Foster-Nyarko E."/>
            <person name="Jarju S."/>
            <person name="Secka A."/>
            <person name="Antonio M."/>
            <person name="Oren A."/>
            <person name="Chaudhuri R.R."/>
            <person name="La Ragione R."/>
            <person name="Hildebrand F."/>
            <person name="Pallen M.J."/>
        </authorList>
    </citation>
    <scope>NUCLEOTIDE SEQUENCE</scope>
    <source>
        <strain evidence="2">ChiGjej1B1-2707</strain>
    </source>
</reference>
<reference evidence="2" key="1">
    <citation type="submission" date="2020-10" db="EMBL/GenBank/DDBJ databases">
        <authorList>
            <person name="Gilroy R."/>
        </authorList>
    </citation>
    <scope>NUCLEOTIDE SEQUENCE</scope>
    <source>
        <strain evidence="2">ChiGjej1B1-2707</strain>
    </source>
</reference>
<dbReference type="PANTHER" id="PTHR30399">
    <property type="entry name" value="UNCHARACTERIZED PROTEIN YGJP"/>
    <property type="match status" value="1"/>
</dbReference>